<feature type="transmembrane region" description="Helical" evidence="1">
    <location>
        <begin position="408"/>
        <end position="431"/>
    </location>
</feature>
<keyword evidence="2" id="KW-0732">Signal</keyword>
<dbReference type="PROSITE" id="PS51257">
    <property type="entry name" value="PROKAR_LIPOPROTEIN"/>
    <property type="match status" value="1"/>
</dbReference>
<evidence type="ECO:0000313" key="4">
    <source>
        <dbReference type="EMBL" id="WQD38961.1"/>
    </source>
</evidence>
<sequence length="638" mass="72408">MKLRSYYAFSVLIVALFCACKNEANEAPLILVLTRQVSELEDVKSSPANNDSLLQVWLSLSNTTELQKDATLFAKTNYNIARLYAMAGSDSGERYIAKALELIEPTQGNLELKARIYNGMGNIRSNDTTEHQANYYYNKAATIILADSTINLSPLSRSIMLLSAAQSNTLLYQYELAQQMNRAVLLLSPQLPPGNINQQRVLVQIIQTLNAQHKPADSIAFYLRKLEILHHQYPDGYDDSYLYECKVKYFEAMHQTDSILHYQLLKSAIDEEKYQAMPGSNTAVVNLFVDYMNIGGAYVELKTGSQASFYLQKAAQLMNKHPEDIAIGQQVIYKSNLASLYELQGNNKGALNLLSEVLDLQKRNYETENTQAVTEMNALYQLQAKDRSIVALNENMKINQLQLQQNRLWLVIVILVSVLLASGLLFFYYNYRQRRAVQEKEKVLLQQQLLRTQMEPHFIFNTLAAVQSFVRLDKKEAAIKYLNRFSRLLRSSLELSRERLVPLCEEMETLENYLNLQQMRFENAFEYNINREQGSDWDAVMIPPMLIQPFVENAILHGIDLNSGEGRVNVDFSLKDEIVKVSITDSGKKTTEVSEAAHRSLSGTISRERMSLLGKNAGISTTISENGTTVILYIPVMA</sequence>
<proteinExistence type="predicted"/>
<dbReference type="PANTHER" id="PTHR34220:SF7">
    <property type="entry name" value="SENSOR HISTIDINE KINASE YPDA"/>
    <property type="match status" value="1"/>
</dbReference>
<keyword evidence="4" id="KW-0808">Transferase</keyword>
<evidence type="ECO:0000259" key="3">
    <source>
        <dbReference type="Pfam" id="PF06580"/>
    </source>
</evidence>
<name>A0ABZ0W6Z1_9BACT</name>
<dbReference type="InterPro" id="IPR050640">
    <property type="entry name" value="Bact_2-comp_sensor_kinase"/>
</dbReference>
<gene>
    <name evidence="4" type="ORF">U0035_02225</name>
</gene>
<keyword evidence="1" id="KW-0472">Membrane</keyword>
<feature type="domain" description="Signal transduction histidine kinase internal region" evidence="3">
    <location>
        <begin position="446"/>
        <end position="524"/>
    </location>
</feature>
<feature type="signal peptide" evidence="2">
    <location>
        <begin position="1"/>
        <end position="26"/>
    </location>
</feature>
<evidence type="ECO:0000256" key="1">
    <source>
        <dbReference type="SAM" id="Phobius"/>
    </source>
</evidence>
<feature type="chain" id="PRO_5047431647" evidence="2">
    <location>
        <begin position="27"/>
        <end position="638"/>
    </location>
</feature>
<keyword evidence="4" id="KW-0418">Kinase</keyword>
<accession>A0ABZ0W6Z1</accession>
<evidence type="ECO:0000256" key="2">
    <source>
        <dbReference type="SAM" id="SignalP"/>
    </source>
</evidence>
<reference evidence="4 5" key="1">
    <citation type="submission" date="2023-12" db="EMBL/GenBank/DDBJ databases">
        <title>Genome sequencing and assembly of bacterial species from a model synthetic community.</title>
        <authorList>
            <person name="Hogle S.L."/>
        </authorList>
    </citation>
    <scope>NUCLEOTIDE SEQUENCE [LARGE SCALE GENOMIC DNA]</scope>
    <source>
        <strain evidence="4 5">HAMBI_3031</strain>
    </source>
</reference>
<protein>
    <submittedName>
        <fullName evidence="4">Histidine kinase</fullName>
    </submittedName>
</protein>
<dbReference type="PANTHER" id="PTHR34220">
    <property type="entry name" value="SENSOR HISTIDINE KINASE YPDA"/>
    <property type="match status" value="1"/>
</dbReference>
<keyword evidence="1" id="KW-0812">Transmembrane</keyword>
<dbReference type="InterPro" id="IPR011990">
    <property type="entry name" value="TPR-like_helical_dom_sf"/>
</dbReference>
<dbReference type="SUPFAM" id="SSF55874">
    <property type="entry name" value="ATPase domain of HSP90 chaperone/DNA topoisomerase II/histidine kinase"/>
    <property type="match status" value="1"/>
</dbReference>
<dbReference type="EMBL" id="CP139960">
    <property type="protein sequence ID" value="WQD38961.1"/>
    <property type="molecule type" value="Genomic_DNA"/>
</dbReference>
<dbReference type="Pfam" id="PF06580">
    <property type="entry name" value="His_kinase"/>
    <property type="match status" value="1"/>
</dbReference>
<keyword evidence="5" id="KW-1185">Reference proteome</keyword>
<dbReference type="SUPFAM" id="SSF48452">
    <property type="entry name" value="TPR-like"/>
    <property type="match status" value="1"/>
</dbReference>
<evidence type="ECO:0000313" key="5">
    <source>
        <dbReference type="Proteomes" id="UP001325680"/>
    </source>
</evidence>
<keyword evidence="1" id="KW-1133">Transmembrane helix</keyword>
<dbReference type="RefSeq" id="WP_114792553.1">
    <property type="nucleotide sequence ID" value="NZ_CP139960.1"/>
</dbReference>
<dbReference type="Proteomes" id="UP001325680">
    <property type="component" value="Chromosome"/>
</dbReference>
<dbReference type="Gene3D" id="3.30.565.10">
    <property type="entry name" value="Histidine kinase-like ATPase, C-terminal domain"/>
    <property type="match status" value="1"/>
</dbReference>
<organism evidence="4 5">
    <name type="scientific">Niabella yanshanensis</name>
    <dbReference type="NCBI Taxonomy" id="577386"/>
    <lineage>
        <taxon>Bacteria</taxon>
        <taxon>Pseudomonadati</taxon>
        <taxon>Bacteroidota</taxon>
        <taxon>Chitinophagia</taxon>
        <taxon>Chitinophagales</taxon>
        <taxon>Chitinophagaceae</taxon>
        <taxon>Niabella</taxon>
    </lineage>
</organism>
<dbReference type="InterPro" id="IPR036890">
    <property type="entry name" value="HATPase_C_sf"/>
</dbReference>
<dbReference type="InterPro" id="IPR010559">
    <property type="entry name" value="Sig_transdc_His_kin_internal"/>
</dbReference>
<dbReference type="GO" id="GO:0016301">
    <property type="term" value="F:kinase activity"/>
    <property type="evidence" value="ECO:0007669"/>
    <property type="project" value="UniProtKB-KW"/>
</dbReference>
<dbReference type="Gene3D" id="1.25.40.10">
    <property type="entry name" value="Tetratricopeptide repeat domain"/>
    <property type="match status" value="1"/>
</dbReference>